<feature type="region of interest" description="Disordered" evidence="1">
    <location>
        <begin position="279"/>
        <end position="306"/>
    </location>
</feature>
<proteinExistence type="predicted"/>
<keyword evidence="3" id="KW-1185">Reference proteome</keyword>
<evidence type="ECO:0000256" key="1">
    <source>
        <dbReference type="SAM" id="MobiDB-lite"/>
    </source>
</evidence>
<feature type="compositionally biased region" description="Low complexity" evidence="1">
    <location>
        <begin position="74"/>
        <end position="92"/>
    </location>
</feature>
<feature type="region of interest" description="Disordered" evidence="1">
    <location>
        <begin position="1"/>
        <end position="25"/>
    </location>
</feature>
<reference evidence="2 3" key="1">
    <citation type="submission" date="2023-03" db="EMBL/GenBank/DDBJ databases">
        <title>High-quality genome of Scylla paramamosain provides insights in environmental adaptation.</title>
        <authorList>
            <person name="Zhang L."/>
        </authorList>
    </citation>
    <scope>NUCLEOTIDE SEQUENCE [LARGE SCALE GENOMIC DNA]</scope>
    <source>
        <strain evidence="2">LZ_2023a</strain>
        <tissue evidence="2">Muscle</tissue>
    </source>
</reference>
<organism evidence="2 3">
    <name type="scientific">Scylla paramamosain</name>
    <name type="common">Mud crab</name>
    <dbReference type="NCBI Taxonomy" id="85552"/>
    <lineage>
        <taxon>Eukaryota</taxon>
        <taxon>Metazoa</taxon>
        <taxon>Ecdysozoa</taxon>
        <taxon>Arthropoda</taxon>
        <taxon>Crustacea</taxon>
        <taxon>Multicrustacea</taxon>
        <taxon>Malacostraca</taxon>
        <taxon>Eumalacostraca</taxon>
        <taxon>Eucarida</taxon>
        <taxon>Decapoda</taxon>
        <taxon>Pleocyemata</taxon>
        <taxon>Brachyura</taxon>
        <taxon>Eubrachyura</taxon>
        <taxon>Portunoidea</taxon>
        <taxon>Portunidae</taxon>
        <taxon>Portuninae</taxon>
        <taxon>Scylla</taxon>
    </lineage>
</organism>
<name>A0AAW0UFD7_SCYPA</name>
<evidence type="ECO:0000313" key="3">
    <source>
        <dbReference type="Proteomes" id="UP001487740"/>
    </source>
</evidence>
<sequence length="306" mass="31898">MCGVGGRGARGPSVGRRRPDTDQAVGCVRETPEGAAGESCRGFIAGLDSQTCAADCLAHTDLPSISLSQADQRTSQPASQPSTQPSISQPSAYCPPATPTCAIASHPWPYAPPSKAQRDRVVGRSVAHGSLGLATACTTAAPGFLQQCVWQQQFGSGAQAGVAGQGVAQSAARRSHVCCRLWRAAARPAQPALAAVWTAVLPRGECLHVTPPGPTAPLHPPATICLGVARLWCVGAAQTHRQMDRQKAFPSTSQKCGRCVDHKILQHFVTLSEDFCSEGGRQSGGRGHSGRGEPDLSQGRGHLHVQ</sequence>
<gene>
    <name evidence="2" type="ORF">O3P69_004849</name>
</gene>
<evidence type="ECO:0000313" key="2">
    <source>
        <dbReference type="EMBL" id="KAK8397402.1"/>
    </source>
</evidence>
<accession>A0AAW0UFD7</accession>
<dbReference type="Proteomes" id="UP001487740">
    <property type="component" value="Unassembled WGS sequence"/>
</dbReference>
<protein>
    <submittedName>
        <fullName evidence="2">Uncharacterized protein</fullName>
    </submittedName>
</protein>
<dbReference type="AlphaFoldDB" id="A0AAW0UFD7"/>
<comment type="caution">
    <text evidence="2">The sequence shown here is derived from an EMBL/GenBank/DDBJ whole genome shotgun (WGS) entry which is preliminary data.</text>
</comment>
<dbReference type="EMBL" id="JARAKH010000014">
    <property type="protein sequence ID" value="KAK8397402.1"/>
    <property type="molecule type" value="Genomic_DNA"/>
</dbReference>
<feature type="region of interest" description="Disordered" evidence="1">
    <location>
        <begin position="69"/>
        <end position="93"/>
    </location>
</feature>